<proteinExistence type="predicted"/>
<dbReference type="InterPro" id="IPR010982">
    <property type="entry name" value="Lambda_DNA-bd_dom_sf"/>
</dbReference>
<feature type="region of interest" description="Disordered" evidence="1">
    <location>
        <begin position="87"/>
        <end position="112"/>
    </location>
</feature>
<dbReference type="CDD" id="cd00093">
    <property type="entry name" value="HTH_XRE"/>
    <property type="match status" value="1"/>
</dbReference>
<dbReference type="PROSITE" id="PS50943">
    <property type="entry name" value="HTH_CROC1"/>
    <property type="match status" value="1"/>
</dbReference>
<accession>A0ABW2GHF3</accession>
<sequence>MRSGAKEEFAALVREVKERSGLSYGALAARLHLSASTLHRYCSGESVPLEYVTAERLARLCGATSGELLELHRRWLYADALRREPSGPRAPAAAPVGPKAPASPPPPVSTYAPSWARSHGAVHGGRTVVEVVFEPRDGLPLVVRAVRIHVVGRGGPLPWNACGMSEGCVDSDVDVRWYVEVEWSRGDQVERTRIGEGELPFRTSGLMGPLPCHFSADRGWRIP</sequence>
<dbReference type="Proteomes" id="UP001596413">
    <property type="component" value="Unassembled WGS sequence"/>
</dbReference>
<keyword evidence="4" id="KW-1185">Reference proteome</keyword>
<name>A0ABW2GHF3_9ACTN</name>
<evidence type="ECO:0000256" key="1">
    <source>
        <dbReference type="SAM" id="MobiDB-lite"/>
    </source>
</evidence>
<dbReference type="InterPro" id="IPR001387">
    <property type="entry name" value="Cro/C1-type_HTH"/>
</dbReference>
<organism evidence="3 4">
    <name type="scientific">Streptomyces polyrhachis</name>
    <dbReference type="NCBI Taxonomy" id="1282885"/>
    <lineage>
        <taxon>Bacteria</taxon>
        <taxon>Bacillati</taxon>
        <taxon>Actinomycetota</taxon>
        <taxon>Actinomycetes</taxon>
        <taxon>Kitasatosporales</taxon>
        <taxon>Streptomycetaceae</taxon>
        <taxon>Streptomyces</taxon>
    </lineage>
</organism>
<dbReference type="Pfam" id="PF13560">
    <property type="entry name" value="HTH_31"/>
    <property type="match status" value="1"/>
</dbReference>
<feature type="domain" description="HTH cro/C1-type" evidence="2">
    <location>
        <begin position="13"/>
        <end position="68"/>
    </location>
</feature>
<evidence type="ECO:0000313" key="4">
    <source>
        <dbReference type="Proteomes" id="UP001596413"/>
    </source>
</evidence>
<reference evidence="4" key="1">
    <citation type="journal article" date="2019" name="Int. J. Syst. Evol. Microbiol.">
        <title>The Global Catalogue of Microorganisms (GCM) 10K type strain sequencing project: providing services to taxonomists for standard genome sequencing and annotation.</title>
        <authorList>
            <consortium name="The Broad Institute Genomics Platform"/>
            <consortium name="The Broad Institute Genome Sequencing Center for Infectious Disease"/>
            <person name="Wu L."/>
            <person name="Ma J."/>
        </authorList>
    </citation>
    <scope>NUCLEOTIDE SEQUENCE [LARGE SCALE GENOMIC DNA]</scope>
    <source>
        <strain evidence="4">CGMCC 1.13681</strain>
    </source>
</reference>
<evidence type="ECO:0000313" key="3">
    <source>
        <dbReference type="EMBL" id="MFC7218820.1"/>
    </source>
</evidence>
<dbReference type="SMART" id="SM00530">
    <property type="entry name" value="HTH_XRE"/>
    <property type="match status" value="1"/>
</dbReference>
<protein>
    <submittedName>
        <fullName evidence="3">Helix-turn-helix domain-containing protein</fullName>
    </submittedName>
</protein>
<gene>
    <name evidence="3" type="ORF">ACFQLX_11655</name>
</gene>
<dbReference type="EMBL" id="JBHSZO010000015">
    <property type="protein sequence ID" value="MFC7218820.1"/>
    <property type="molecule type" value="Genomic_DNA"/>
</dbReference>
<evidence type="ECO:0000259" key="2">
    <source>
        <dbReference type="PROSITE" id="PS50943"/>
    </source>
</evidence>
<dbReference type="SUPFAM" id="SSF47413">
    <property type="entry name" value="lambda repressor-like DNA-binding domains"/>
    <property type="match status" value="1"/>
</dbReference>
<comment type="caution">
    <text evidence="3">The sequence shown here is derived from an EMBL/GenBank/DDBJ whole genome shotgun (WGS) entry which is preliminary data.</text>
</comment>
<dbReference type="Gene3D" id="1.10.260.40">
    <property type="entry name" value="lambda repressor-like DNA-binding domains"/>
    <property type="match status" value="1"/>
</dbReference>
<feature type="compositionally biased region" description="Low complexity" evidence="1">
    <location>
        <begin position="87"/>
        <end position="100"/>
    </location>
</feature>
<dbReference type="RefSeq" id="WP_386414280.1">
    <property type="nucleotide sequence ID" value="NZ_JBHSZO010000015.1"/>
</dbReference>